<organism evidence="1 2">
    <name type="scientific">Chryseobacterium ginsengisoli</name>
    <dbReference type="NCBI Taxonomy" id="363853"/>
    <lineage>
        <taxon>Bacteria</taxon>
        <taxon>Pseudomonadati</taxon>
        <taxon>Bacteroidota</taxon>
        <taxon>Flavobacteriia</taxon>
        <taxon>Flavobacteriales</taxon>
        <taxon>Weeksellaceae</taxon>
        <taxon>Chryseobacterium group</taxon>
        <taxon>Chryseobacterium</taxon>
    </lineage>
</organism>
<dbReference type="Pfam" id="PF13031">
    <property type="entry name" value="DUF3892"/>
    <property type="match status" value="1"/>
</dbReference>
<comment type="caution">
    <text evidence="1">The sequence shown here is derived from an EMBL/GenBank/DDBJ whole genome shotgun (WGS) entry which is preliminary data.</text>
</comment>
<dbReference type="RefSeq" id="WP_345206627.1">
    <property type="nucleotide sequence ID" value="NZ_BAABHX010000006.1"/>
</dbReference>
<sequence length="107" mass="12259">MAQYAISGVWKDTNGVITDYAVHLLTERNTPNTFDVAKAEKYSKAEAIRLVNNHYVRTAIWDYNRKLWSLGAEVSVVDNYLRSDADSTVRDNLENLLNYWNITIGCN</sequence>
<dbReference type="InterPro" id="IPR024997">
    <property type="entry name" value="DUF3892"/>
</dbReference>
<reference evidence="2" key="1">
    <citation type="journal article" date="2019" name="Int. J. Syst. Evol. Microbiol.">
        <title>The Global Catalogue of Microorganisms (GCM) 10K type strain sequencing project: providing services to taxonomists for standard genome sequencing and annotation.</title>
        <authorList>
            <consortium name="The Broad Institute Genomics Platform"/>
            <consortium name="The Broad Institute Genome Sequencing Center for Infectious Disease"/>
            <person name="Wu L."/>
            <person name="Ma J."/>
        </authorList>
    </citation>
    <scope>NUCLEOTIDE SEQUENCE [LARGE SCALE GENOMIC DNA]</scope>
    <source>
        <strain evidence="2">JCM 18019</strain>
    </source>
</reference>
<evidence type="ECO:0000313" key="1">
    <source>
        <dbReference type="EMBL" id="GAA5097808.1"/>
    </source>
</evidence>
<accession>A0ABP9MNM0</accession>
<proteinExistence type="predicted"/>
<evidence type="ECO:0008006" key="3">
    <source>
        <dbReference type="Google" id="ProtNLM"/>
    </source>
</evidence>
<dbReference type="Proteomes" id="UP001500353">
    <property type="component" value="Unassembled WGS sequence"/>
</dbReference>
<name>A0ABP9MNM0_9FLAO</name>
<protein>
    <recommendedName>
        <fullName evidence="3">DUF3892 domain-containing protein</fullName>
    </recommendedName>
</protein>
<gene>
    <name evidence="1" type="ORF">GCM10023210_33210</name>
</gene>
<dbReference type="EMBL" id="BAABHX010000006">
    <property type="protein sequence ID" value="GAA5097808.1"/>
    <property type="molecule type" value="Genomic_DNA"/>
</dbReference>
<evidence type="ECO:0000313" key="2">
    <source>
        <dbReference type="Proteomes" id="UP001500353"/>
    </source>
</evidence>
<keyword evidence="2" id="KW-1185">Reference proteome</keyword>